<evidence type="ECO:0000256" key="6">
    <source>
        <dbReference type="ARBA" id="ARBA00023125"/>
    </source>
</evidence>
<keyword evidence="6" id="KW-0238">DNA-binding</keyword>
<feature type="domain" description="DNA-directed DNA polymerase family B multifunctional" evidence="8">
    <location>
        <begin position="327"/>
        <end position="735"/>
    </location>
</feature>
<comment type="similarity">
    <text evidence="1">Belongs to the DNA polymerase type-B family.</text>
</comment>
<dbReference type="Gene3D" id="3.90.1600.10">
    <property type="entry name" value="Palm domain of DNA polymerase"/>
    <property type="match status" value="1"/>
</dbReference>
<evidence type="ECO:0000313" key="9">
    <source>
        <dbReference type="EMBL" id="MFB5738735.1"/>
    </source>
</evidence>
<dbReference type="Gene3D" id="1.10.287.690">
    <property type="entry name" value="Helix hairpin bin"/>
    <property type="match status" value="1"/>
</dbReference>
<dbReference type="EMBL" id="JBHILJ010000030">
    <property type="protein sequence ID" value="MFB5738735.1"/>
    <property type="molecule type" value="Genomic_DNA"/>
</dbReference>
<dbReference type="InterPro" id="IPR043502">
    <property type="entry name" value="DNA/RNA_pol_sf"/>
</dbReference>
<dbReference type="PANTHER" id="PTHR10322:SF23">
    <property type="entry name" value="DNA POLYMERASE DELTA CATALYTIC SUBUNIT"/>
    <property type="match status" value="1"/>
</dbReference>
<evidence type="ECO:0000256" key="1">
    <source>
        <dbReference type="ARBA" id="ARBA00005755"/>
    </source>
</evidence>
<name>A0ABV5BU57_9LEPT</name>
<dbReference type="InterPro" id="IPR012337">
    <property type="entry name" value="RNaseH-like_sf"/>
</dbReference>
<proteinExistence type="inferred from homology"/>
<reference evidence="9 10" key="1">
    <citation type="submission" date="2024-09" db="EMBL/GenBank/DDBJ databases">
        <title>Taxonomic and Genotyping Characterization of Leptospira Strains isolated from Multiple Sources in Colombia highlights the importance of intermediate species.</title>
        <authorList>
            <person name="Torres Higuera L."/>
            <person name="Rojas Tapias D."/>
            <person name="Jimenez Velasquez S."/>
            <person name="Renjifo Ibanez C."/>
        </authorList>
    </citation>
    <scope>NUCLEOTIDE SEQUENCE [LARGE SCALE GENOMIC DNA]</scope>
    <source>
        <strain evidence="9 10">Lep080</strain>
    </source>
</reference>
<dbReference type="InterPro" id="IPR050240">
    <property type="entry name" value="DNA_pol_type-B"/>
</dbReference>
<dbReference type="Gene3D" id="1.10.132.60">
    <property type="entry name" value="DNA polymerase family B, C-terminal domain"/>
    <property type="match status" value="1"/>
</dbReference>
<dbReference type="Proteomes" id="UP001580391">
    <property type="component" value="Unassembled WGS sequence"/>
</dbReference>
<dbReference type="SUPFAM" id="SSF56672">
    <property type="entry name" value="DNA/RNA polymerases"/>
    <property type="match status" value="1"/>
</dbReference>
<dbReference type="EC" id="2.7.7.7" evidence="2"/>
<dbReference type="Gene3D" id="3.30.420.10">
    <property type="entry name" value="Ribonuclease H-like superfamily/Ribonuclease H"/>
    <property type="match status" value="1"/>
</dbReference>
<organism evidence="9 10">
    <name type="scientific">Leptospira wolffii</name>
    <dbReference type="NCBI Taxonomy" id="409998"/>
    <lineage>
        <taxon>Bacteria</taxon>
        <taxon>Pseudomonadati</taxon>
        <taxon>Spirochaetota</taxon>
        <taxon>Spirochaetia</taxon>
        <taxon>Leptospirales</taxon>
        <taxon>Leptospiraceae</taxon>
        <taxon>Leptospira</taxon>
    </lineage>
</organism>
<protein>
    <recommendedName>
        <fullName evidence="2">DNA-directed DNA polymerase</fullName>
        <ecNumber evidence="2">2.7.7.7</ecNumber>
    </recommendedName>
</protein>
<evidence type="ECO:0000313" key="10">
    <source>
        <dbReference type="Proteomes" id="UP001580391"/>
    </source>
</evidence>
<evidence type="ECO:0000256" key="7">
    <source>
        <dbReference type="ARBA" id="ARBA00049244"/>
    </source>
</evidence>
<evidence type="ECO:0000256" key="4">
    <source>
        <dbReference type="ARBA" id="ARBA00022695"/>
    </source>
</evidence>
<dbReference type="InterPro" id="IPR036397">
    <property type="entry name" value="RNaseH_sf"/>
</dbReference>
<dbReference type="InterPro" id="IPR006134">
    <property type="entry name" value="DNA-dir_DNA_pol_B_multi_dom"/>
</dbReference>
<dbReference type="Pfam" id="PF00136">
    <property type="entry name" value="DNA_pol_B"/>
    <property type="match status" value="1"/>
</dbReference>
<keyword evidence="3" id="KW-0808">Transferase</keyword>
<dbReference type="InterPro" id="IPR006172">
    <property type="entry name" value="DNA-dir_DNA_pol_B"/>
</dbReference>
<keyword evidence="10" id="KW-1185">Reference proteome</keyword>
<dbReference type="PANTHER" id="PTHR10322">
    <property type="entry name" value="DNA POLYMERASE CATALYTIC SUBUNIT"/>
    <property type="match status" value="1"/>
</dbReference>
<keyword evidence="5" id="KW-0239">DNA-directed DNA polymerase</keyword>
<dbReference type="Gene3D" id="3.30.342.10">
    <property type="entry name" value="DNA Polymerase, chain B, domain 1"/>
    <property type="match status" value="1"/>
</dbReference>
<accession>A0ABV5BU57</accession>
<gene>
    <name evidence="9" type="ORF">ACE5IX_19650</name>
</gene>
<comment type="caution">
    <text evidence="9">The sequence shown here is derived from an EMBL/GenBank/DDBJ whole genome shotgun (WGS) entry which is preliminary data.</text>
</comment>
<evidence type="ECO:0000256" key="2">
    <source>
        <dbReference type="ARBA" id="ARBA00012417"/>
    </source>
</evidence>
<dbReference type="InterPro" id="IPR042087">
    <property type="entry name" value="DNA_pol_B_thumb"/>
</dbReference>
<comment type="catalytic activity">
    <reaction evidence="7">
        <text>DNA(n) + a 2'-deoxyribonucleoside 5'-triphosphate = DNA(n+1) + diphosphate</text>
        <dbReference type="Rhea" id="RHEA:22508"/>
        <dbReference type="Rhea" id="RHEA-COMP:17339"/>
        <dbReference type="Rhea" id="RHEA-COMP:17340"/>
        <dbReference type="ChEBI" id="CHEBI:33019"/>
        <dbReference type="ChEBI" id="CHEBI:61560"/>
        <dbReference type="ChEBI" id="CHEBI:173112"/>
        <dbReference type="EC" id="2.7.7.7"/>
    </reaction>
</comment>
<evidence type="ECO:0000256" key="3">
    <source>
        <dbReference type="ARBA" id="ARBA00022679"/>
    </source>
</evidence>
<dbReference type="InterPro" id="IPR023211">
    <property type="entry name" value="DNA_pol_palm_dom_sf"/>
</dbReference>
<dbReference type="SMART" id="SM00486">
    <property type="entry name" value="POLBc"/>
    <property type="match status" value="1"/>
</dbReference>
<dbReference type="SUPFAM" id="SSF53098">
    <property type="entry name" value="Ribonuclease H-like"/>
    <property type="match status" value="1"/>
</dbReference>
<sequence>MSKTFEGYLLDLYDLEGNITLWVKGENETRSFHDTHYPTFYVKAEKDYERKFVGRLKELNALLKEPDRVTKLGFYDNEPTSVLKICLSRPSVLRTIYHKIFAFYEKADVYHSDIELTTSYLYAKNLFPLAKVRVIYDERNRVTKIDPLSDLKYKDYDVPYLTTLEISFKENHRIGYSKSNPLVLSSGEFREELYYQNIAYLLHRINEILLSRDPDIILSSYGDQSIFPFLFYESQKHRIKLAFDRDKGPITRKVQTKGTSFETYGQVIYRAPNYPLFGRLHIDSNNSFVFKESFLLGIIELARLSRIPIQRMARASTGTALTNIEMAVALKRDYLVPWQKAALERPKTLYELIRNDKGGLVTIPNLSTGSVLENVAQLDFAQMYPSIMSKYNISPETVNCICCDRDETKTFIPGTGYHICSKRRGVVSEALEDILERRKYYKEQIEKNPDDSSIYEARQNALKWMLVTSFGYLGYRNAKFGRLESHESVTAIGREVLLIAKEEAEDAGYLFLHAITDSLFISKPNEEKFSRDELLRLCERISERTKIQLKIEGIYDWLFFPASKTDHEIGVVNRYFGKFSNGEIKKRGIFVRRKDMPTFIKLFQTSIFTILESCSNRKELHEAIPRIEELFYSFVAKVENDSVPIADLFLRRTISKGKEEYVGNNASNNSLQSLAESGITVEPGEKIKFLVTRGYKGKRIYLPEETALKSDQRPVVHKEYYRGLLIQAMEEIVEHLLPREYFKALKENQLLLPMFSAKNFEACVDATQLMHRHLR</sequence>
<keyword evidence="4" id="KW-0548">Nucleotidyltransferase</keyword>
<evidence type="ECO:0000259" key="8">
    <source>
        <dbReference type="Pfam" id="PF00136"/>
    </source>
</evidence>
<evidence type="ECO:0000256" key="5">
    <source>
        <dbReference type="ARBA" id="ARBA00022932"/>
    </source>
</evidence>
<dbReference type="RefSeq" id="WP_375517846.1">
    <property type="nucleotide sequence ID" value="NZ_JBHILI010000015.1"/>
</dbReference>